<gene>
    <name evidence="4" type="ORF">MOX91_03550</name>
</gene>
<protein>
    <submittedName>
        <fullName evidence="4">Gfo/Idh/MocA family oxidoreductase</fullName>
    </submittedName>
</protein>
<dbReference type="InterPro" id="IPR000683">
    <property type="entry name" value="Gfo/Idh/MocA-like_OxRdtase_N"/>
</dbReference>
<evidence type="ECO:0000259" key="2">
    <source>
        <dbReference type="Pfam" id="PF01408"/>
    </source>
</evidence>
<dbReference type="EMBL" id="JALBUT010000003">
    <property type="protein sequence ID" value="MDX8415253.1"/>
    <property type="molecule type" value="Genomic_DNA"/>
</dbReference>
<accession>A0ABU4WG52</accession>
<keyword evidence="5" id="KW-1185">Reference proteome</keyword>
<dbReference type="Pfam" id="PF19051">
    <property type="entry name" value="GFO_IDH_MocA_C2"/>
    <property type="match status" value="1"/>
</dbReference>
<dbReference type="Gene3D" id="3.30.360.10">
    <property type="entry name" value="Dihydrodipicolinate Reductase, domain 2"/>
    <property type="match status" value="1"/>
</dbReference>
<organism evidence="4 5">
    <name type="scientific">Intestinicryptomonas porci</name>
    <dbReference type="NCBI Taxonomy" id="2926320"/>
    <lineage>
        <taxon>Bacteria</taxon>
        <taxon>Pseudomonadati</taxon>
        <taxon>Verrucomicrobiota</taxon>
        <taxon>Opitutia</taxon>
        <taxon>Opitutales</taxon>
        <taxon>Intestinicryptomonaceae</taxon>
        <taxon>Intestinicryptomonas</taxon>
    </lineage>
</organism>
<dbReference type="InterPro" id="IPR043906">
    <property type="entry name" value="Gfo/Idh/MocA_OxRdtase_bact_C"/>
</dbReference>
<evidence type="ECO:0000259" key="3">
    <source>
        <dbReference type="Pfam" id="PF19051"/>
    </source>
</evidence>
<comment type="caution">
    <text evidence="4">The sequence shown here is derived from an EMBL/GenBank/DDBJ whole genome shotgun (WGS) entry which is preliminary data.</text>
</comment>
<dbReference type="RefSeq" id="WP_370396701.1">
    <property type="nucleotide sequence ID" value="NZ_JALBUT010000003.1"/>
</dbReference>
<dbReference type="Gene3D" id="3.40.50.720">
    <property type="entry name" value="NAD(P)-binding Rossmann-like Domain"/>
    <property type="match status" value="1"/>
</dbReference>
<dbReference type="Proteomes" id="UP001275932">
    <property type="component" value="Unassembled WGS sequence"/>
</dbReference>
<dbReference type="PROSITE" id="PS51318">
    <property type="entry name" value="TAT"/>
    <property type="match status" value="1"/>
</dbReference>
<reference evidence="4 5" key="1">
    <citation type="submission" date="2022-03" db="EMBL/GenBank/DDBJ databases">
        <title>Novel taxa within the pig intestine.</title>
        <authorList>
            <person name="Wylensek D."/>
            <person name="Bishof K."/>
            <person name="Afrizal A."/>
            <person name="Clavel T."/>
        </authorList>
    </citation>
    <scope>NUCLEOTIDE SEQUENCE [LARGE SCALE GENOMIC DNA]</scope>
    <source>
        <strain evidence="4 5">CLA-KB-P66</strain>
    </source>
</reference>
<feature type="domain" description="Gfo/Idh/MocA-like oxidoreductase bacterial type C-terminal" evidence="3">
    <location>
        <begin position="209"/>
        <end position="446"/>
    </location>
</feature>
<dbReference type="SUPFAM" id="SSF55347">
    <property type="entry name" value="Glyceraldehyde-3-phosphate dehydrogenase-like, C-terminal domain"/>
    <property type="match status" value="1"/>
</dbReference>
<sequence length="448" mass="49980">MNAKFYTRRQFLKSSFFGGAGLLIASNMFARTCLAPNSKINLAIIGCGKMADGHIGGLIHSPLCKIIAVCDVDSARTEYQKRRIESEYKKRGDAAPDVKEYKDFRELLANPSVDAVLIATPDHWHAIPAICAVNAGKAVYCEKPLTFTVEEGRKLVNAAKRMGVPFQVGSQQRSSAEFKRAAQLARNKYLGEIKEVYVSVSAGNATPRNWKIEECPSTVDWDFWCGPAPYNPYSSQLLPKIDPKANKPHEAYGWNSWRHHLDYGNGSQADWGAHQFDIALWGLGLDGKGIKYIELTDKEDMPGEKHWRMYRYLTESGIPIYRGNHPAIPKRLHGGLTFVCEKGLISAARGHFWSDREALETAKLRDDDVSLISSEAHKENFLNAVLKGTPLAAPVEVGHSTGTLCIIGNIAYNLGRSLEWDWKSEKFVNDAEACKFLSRPNRGEWAAY</sequence>
<dbReference type="PANTHER" id="PTHR43818:SF5">
    <property type="entry name" value="OXIDOREDUCTASE FAMILY PROTEIN"/>
    <property type="match status" value="1"/>
</dbReference>
<dbReference type="InterPro" id="IPR036291">
    <property type="entry name" value="NAD(P)-bd_dom_sf"/>
</dbReference>
<feature type="signal peptide" evidence="1">
    <location>
        <begin position="1"/>
        <end position="30"/>
    </location>
</feature>
<feature type="chain" id="PRO_5046944543" evidence="1">
    <location>
        <begin position="31"/>
        <end position="448"/>
    </location>
</feature>
<dbReference type="Pfam" id="PF01408">
    <property type="entry name" value="GFO_IDH_MocA"/>
    <property type="match status" value="1"/>
</dbReference>
<dbReference type="PANTHER" id="PTHR43818">
    <property type="entry name" value="BCDNA.GH03377"/>
    <property type="match status" value="1"/>
</dbReference>
<evidence type="ECO:0000313" key="5">
    <source>
        <dbReference type="Proteomes" id="UP001275932"/>
    </source>
</evidence>
<dbReference type="InterPro" id="IPR006311">
    <property type="entry name" value="TAT_signal"/>
</dbReference>
<dbReference type="SUPFAM" id="SSF51735">
    <property type="entry name" value="NAD(P)-binding Rossmann-fold domains"/>
    <property type="match status" value="1"/>
</dbReference>
<name>A0ABU4WG52_9BACT</name>
<keyword evidence="1" id="KW-0732">Signal</keyword>
<feature type="domain" description="Gfo/Idh/MocA-like oxidoreductase N-terminal" evidence="2">
    <location>
        <begin position="40"/>
        <end position="169"/>
    </location>
</feature>
<proteinExistence type="predicted"/>
<dbReference type="InterPro" id="IPR050463">
    <property type="entry name" value="Gfo/Idh/MocA_oxidrdct_glycsds"/>
</dbReference>
<evidence type="ECO:0000256" key="1">
    <source>
        <dbReference type="SAM" id="SignalP"/>
    </source>
</evidence>
<evidence type="ECO:0000313" key="4">
    <source>
        <dbReference type="EMBL" id="MDX8415253.1"/>
    </source>
</evidence>